<dbReference type="EMBL" id="JAUSWH010000001">
    <property type="protein sequence ID" value="MDQ0453686.1"/>
    <property type="molecule type" value="Genomic_DNA"/>
</dbReference>
<name>A0ABU0I639_9HYPH</name>
<keyword evidence="3" id="KW-1185">Reference proteome</keyword>
<organism evidence="2 3">
    <name type="scientific">Rhizobium paknamense</name>
    <dbReference type="NCBI Taxonomy" id="1206817"/>
    <lineage>
        <taxon>Bacteria</taxon>
        <taxon>Pseudomonadati</taxon>
        <taxon>Pseudomonadota</taxon>
        <taxon>Alphaproteobacteria</taxon>
        <taxon>Hyphomicrobiales</taxon>
        <taxon>Rhizobiaceae</taxon>
        <taxon>Rhizobium/Agrobacterium group</taxon>
        <taxon>Rhizobium</taxon>
    </lineage>
</organism>
<dbReference type="RefSeq" id="WP_307156554.1">
    <property type="nucleotide sequence ID" value="NZ_JAUSWH010000001.1"/>
</dbReference>
<protein>
    <submittedName>
        <fullName evidence="2">IS30 family transposase</fullName>
    </submittedName>
</protein>
<sequence length="54" mass="6543">MVRTYSHIDLDERRKIARWRTADLSVEVIAEKLGRHRSTIFRELKRNMFVDKVV</sequence>
<dbReference type="Pfam" id="PF13936">
    <property type="entry name" value="HTH_38"/>
    <property type="match status" value="1"/>
</dbReference>
<dbReference type="InterPro" id="IPR025246">
    <property type="entry name" value="IS30-like_HTH"/>
</dbReference>
<accession>A0ABU0I639</accession>
<evidence type="ECO:0000313" key="2">
    <source>
        <dbReference type="EMBL" id="MDQ0453686.1"/>
    </source>
</evidence>
<feature type="non-terminal residue" evidence="2">
    <location>
        <position position="54"/>
    </location>
</feature>
<feature type="domain" description="Transposase IS30-like HTH" evidence="1">
    <location>
        <begin position="5"/>
        <end position="47"/>
    </location>
</feature>
<proteinExistence type="predicted"/>
<evidence type="ECO:0000259" key="1">
    <source>
        <dbReference type="Pfam" id="PF13936"/>
    </source>
</evidence>
<evidence type="ECO:0000313" key="3">
    <source>
        <dbReference type="Proteomes" id="UP001235269"/>
    </source>
</evidence>
<dbReference type="Proteomes" id="UP001235269">
    <property type="component" value="Unassembled WGS sequence"/>
</dbReference>
<comment type="caution">
    <text evidence="2">The sequence shown here is derived from an EMBL/GenBank/DDBJ whole genome shotgun (WGS) entry which is preliminary data.</text>
</comment>
<gene>
    <name evidence="2" type="ORF">QO005_000001</name>
</gene>
<reference evidence="2 3" key="1">
    <citation type="submission" date="2023-07" db="EMBL/GenBank/DDBJ databases">
        <title>Genomic Encyclopedia of Type Strains, Phase IV (KMG-IV): sequencing the most valuable type-strain genomes for metagenomic binning, comparative biology and taxonomic classification.</title>
        <authorList>
            <person name="Goeker M."/>
        </authorList>
    </citation>
    <scope>NUCLEOTIDE SEQUENCE [LARGE SCALE GENOMIC DNA]</scope>
    <source>
        <strain evidence="2 3">DSM 100301</strain>
    </source>
</reference>
<dbReference type="Gene3D" id="1.10.10.60">
    <property type="entry name" value="Homeodomain-like"/>
    <property type="match status" value="1"/>
</dbReference>